<proteinExistence type="predicted"/>
<dbReference type="Proteomes" id="UP001589575">
    <property type="component" value="Unassembled WGS sequence"/>
</dbReference>
<keyword evidence="3" id="KW-1185">Reference proteome</keyword>
<evidence type="ECO:0000313" key="2">
    <source>
        <dbReference type="EMBL" id="MFB9072931.1"/>
    </source>
</evidence>
<sequence length="51" mass="5793">MHCNHGHGEQPGQEHPTQDHLVRPPPWDEAHHGEGCRERRREGGNTPDGRP</sequence>
<evidence type="ECO:0000313" key="3">
    <source>
        <dbReference type="Proteomes" id="UP001589575"/>
    </source>
</evidence>
<feature type="region of interest" description="Disordered" evidence="1">
    <location>
        <begin position="1"/>
        <end position="51"/>
    </location>
</feature>
<feature type="compositionally biased region" description="Basic and acidic residues" evidence="1">
    <location>
        <begin position="16"/>
        <end position="51"/>
    </location>
</feature>
<accession>A0ABV5G1W8</accession>
<reference evidence="2 3" key="1">
    <citation type="submission" date="2024-09" db="EMBL/GenBank/DDBJ databases">
        <authorList>
            <person name="Sun Q."/>
            <person name="Mori K."/>
        </authorList>
    </citation>
    <scope>NUCLEOTIDE SEQUENCE [LARGE SCALE GENOMIC DNA]</scope>
    <source>
        <strain evidence="2 3">CCM 7609</strain>
    </source>
</reference>
<comment type="caution">
    <text evidence="2">The sequence shown here is derived from an EMBL/GenBank/DDBJ whole genome shotgun (WGS) entry which is preliminary data.</text>
</comment>
<name>A0ABV5G1W8_9MICC</name>
<protein>
    <submittedName>
        <fullName evidence="2">Uncharacterized protein</fullName>
    </submittedName>
</protein>
<dbReference type="EMBL" id="JBHMFI010000001">
    <property type="protein sequence ID" value="MFB9072931.1"/>
    <property type="molecule type" value="Genomic_DNA"/>
</dbReference>
<evidence type="ECO:0000256" key="1">
    <source>
        <dbReference type="SAM" id="MobiDB-lite"/>
    </source>
</evidence>
<gene>
    <name evidence="2" type="ORF">ACFFX0_17675</name>
</gene>
<organism evidence="2 3">
    <name type="scientific">Citricoccus parietis</name>
    <dbReference type="NCBI Taxonomy" id="592307"/>
    <lineage>
        <taxon>Bacteria</taxon>
        <taxon>Bacillati</taxon>
        <taxon>Actinomycetota</taxon>
        <taxon>Actinomycetes</taxon>
        <taxon>Micrococcales</taxon>
        <taxon>Micrococcaceae</taxon>
        <taxon>Citricoccus</taxon>
    </lineage>
</organism>